<dbReference type="EMBL" id="JABBWG010000015">
    <property type="protein sequence ID" value="KAG1816895.1"/>
    <property type="molecule type" value="Genomic_DNA"/>
</dbReference>
<organism evidence="2 3">
    <name type="scientific">Suillus subaureus</name>
    <dbReference type="NCBI Taxonomy" id="48587"/>
    <lineage>
        <taxon>Eukaryota</taxon>
        <taxon>Fungi</taxon>
        <taxon>Dikarya</taxon>
        <taxon>Basidiomycota</taxon>
        <taxon>Agaricomycotina</taxon>
        <taxon>Agaricomycetes</taxon>
        <taxon>Agaricomycetidae</taxon>
        <taxon>Boletales</taxon>
        <taxon>Suillineae</taxon>
        <taxon>Suillaceae</taxon>
        <taxon>Suillus</taxon>
    </lineage>
</organism>
<accession>A0A9P7EBM0</accession>
<dbReference type="RefSeq" id="XP_041193455.1">
    <property type="nucleotide sequence ID" value="XM_041340142.1"/>
</dbReference>
<feature type="region of interest" description="Disordered" evidence="1">
    <location>
        <begin position="350"/>
        <end position="372"/>
    </location>
</feature>
<gene>
    <name evidence="2" type="ORF">BJ212DRAFT_1480752</name>
</gene>
<feature type="compositionally biased region" description="Pro residues" evidence="1">
    <location>
        <begin position="306"/>
        <end position="331"/>
    </location>
</feature>
<evidence type="ECO:0000313" key="3">
    <source>
        <dbReference type="Proteomes" id="UP000807769"/>
    </source>
</evidence>
<dbReference type="Proteomes" id="UP000807769">
    <property type="component" value="Unassembled WGS sequence"/>
</dbReference>
<evidence type="ECO:0000256" key="1">
    <source>
        <dbReference type="SAM" id="MobiDB-lite"/>
    </source>
</evidence>
<sequence length="508" mass="53640">MSTPVDTSLTGLKASTAQIMAIISSTQQIPPDPSHFALTSQVSSLVAHVVKDYGSGPLPSIVLSCSKELLHIQGMTPQLLAWEVLGDHTFDLPVAAPPSTGPIPVDLPSPPIHAGNVTSPSTSTTTKFWDKGKGKAIDADPELEVEGSWKRKSPMISGLSSQLPKSVMKTHKHVKSSHWVMSKPQVDSEDEEDVGIQPFSGGVPTKKPFGPTTAIASSHLVVIKPSQLTPESLVEAPPVIDGGDILIPGPVKQPMPGLHQAKVGMHNLIGQEDWESVYVVCLLHNKEGQVHPGNYGYPAEMQFMGPLPPGTQGPGHPPRLPPKLPPPPNPRPGLATQTCGHSKTITAIKAPAPAPGSLPSLSSAAPAPAPGPRVPAAALDLSMPDLHAMAIVIWDGTACITILKAHVTEQDGKIDTLQCLHEGLRCEIIDQHPAFPLPKPLANATSLLLDQSIPLSMSPSTSALPPLIDLSIGEMMTTPLKFKDASAIEGLLFEYNQVVQPEVPDTVQ</sequence>
<name>A0A9P7EBM0_9AGAM</name>
<reference evidence="2" key="1">
    <citation type="journal article" date="2020" name="New Phytol.">
        <title>Comparative genomics reveals dynamic genome evolution in host specialist ectomycorrhizal fungi.</title>
        <authorList>
            <person name="Lofgren L.A."/>
            <person name="Nguyen N.H."/>
            <person name="Vilgalys R."/>
            <person name="Ruytinx J."/>
            <person name="Liao H.L."/>
            <person name="Branco S."/>
            <person name="Kuo A."/>
            <person name="LaButti K."/>
            <person name="Lipzen A."/>
            <person name="Andreopoulos W."/>
            <person name="Pangilinan J."/>
            <person name="Riley R."/>
            <person name="Hundley H."/>
            <person name="Na H."/>
            <person name="Barry K."/>
            <person name="Grigoriev I.V."/>
            <person name="Stajich J.E."/>
            <person name="Kennedy P.G."/>
        </authorList>
    </citation>
    <scope>NUCLEOTIDE SEQUENCE</scope>
    <source>
        <strain evidence="2">MN1</strain>
    </source>
</reference>
<proteinExistence type="predicted"/>
<dbReference type="AlphaFoldDB" id="A0A9P7EBM0"/>
<comment type="caution">
    <text evidence="2">The sequence shown here is derived from an EMBL/GenBank/DDBJ whole genome shotgun (WGS) entry which is preliminary data.</text>
</comment>
<feature type="region of interest" description="Disordered" evidence="1">
    <location>
        <begin position="306"/>
        <end position="335"/>
    </location>
</feature>
<feature type="region of interest" description="Disordered" evidence="1">
    <location>
        <begin position="174"/>
        <end position="193"/>
    </location>
</feature>
<dbReference type="OrthoDB" id="10549975at2759"/>
<evidence type="ECO:0000313" key="2">
    <source>
        <dbReference type="EMBL" id="KAG1816895.1"/>
    </source>
</evidence>
<dbReference type="GeneID" id="64634158"/>
<keyword evidence="3" id="KW-1185">Reference proteome</keyword>
<feature type="compositionally biased region" description="Low complexity" evidence="1">
    <location>
        <begin position="350"/>
        <end position="366"/>
    </location>
</feature>
<protein>
    <submittedName>
        <fullName evidence="2">Uncharacterized protein</fullName>
    </submittedName>
</protein>